<proteinExistence type="predicted"/>
<dbReference type="EMBL" id="CP049057">
    <property type="protein sequence ID" value="QIE59094.1"/>
    <property type="molecule type" value="Genomic_DNA"/>
</dbReference>
<evidence type="ECO:0000259" key="3">
    <source>
        <dbReference type="Pfam" id="PF18962"/>
    </source>
</evidence>
<organism evidence="4 5">
    <name type="scientific">Rasiella rasia</name>
    <dbReference type="NCBI Taxonomy" id="2744027"/>
    <lineage>
        <taxon>Bacteria</taxon>
        <taxon>Pseudomonadati</taxon>
        <taxon>Bacteroidota</taxon>
        <taxon>Flavobacteriia</taxon>
        <taxon>Flavobacteriales</taxon>
        <taxon>Flavobacteriaceae</taxon>
        <taxon>Rasiella</taxon>
    </lineage>
</organism>
<feature type="signal peptide" evidence="2">
    <location>
        <begin position="1"/>
        <end position="19"/>
    </location>
</feature>
<feature type="domain" description="Secretion system C-terminal sorting" evidence="3">
    <location>
        <begin position="393"/>
        <end position="459"/>
    </location>
</feature>
<dbReference type="PANTHER" id="PTHR44103">
    <property type="entry name" value="PROPROTEIN CONVERTASE P"/>
    <property type="match status" value="1"/>
</dbReference>
<accession>A0A6G6GKP8</accession>
<evidence type="ECO:0000313" key="5">
    <source>
        <dbReference type="Proteomes" id="UP000505306"/>
    </source>
</evidence>
<protein>
    <submittedName>
        <fullName evidence="4">T9SS type A sorting domain-containing protein</fullName>
    </submittedName>
</protein>
<dbReference type="AlphaFoldDB" id="A0A6G6GKP8"/>
<evidence type="ECO:0000256" key="1">
    <source>
        <dbReference type="ARBA" id="ARBA00022729"/>
    </source>
</evidence>
<sequence length="461" mass="52154">MKTTLILTAFLCCFLTSQAQFGPAQIISSEIVNAYRVFPIDIDGDDFIDVVAAKGEPYELVWFQNLDGLGNFGPEQLITDVQAIYLAIEFVDIDNDEDLDIIFLVNNPREIRWIENLDGEGNFGNENLIIAFDFITDIDMLDFDNDGDLDILAPTTDTFTGRFVWYENTDGEGNFGPEQLLLTNFADYFDPIPIDIDGDGDLDILTSLESYSPSKIVWYENDGNSNLVEHTIYEFNFFASDWTSILYMELVDYNNDGLEDIVINTQHDDVGQINYVLANLNGKGNFDNPEFIFNLYSPYYFADLDDDGDKDHYYWYSTTNTIAWRENDGSGLFLFERIATTETDYPRDTKSADIDGDGLIDIVVPSLGNNTVAWYKNTGILDVSESKIISTQLYPNPTAGILYFKTAEIIETATVHDVLGNDIYHFQKPDFIDISTIPAGVYFIDIKTDSGISNMHKIIKK</sequence>
<name>A0A6G6GKP8_9FLAO</name>
<keyword evidence="1 2" id="KW-0732">Signal</keyword>
<dbReference type="Proteomes" id="UP000505306">
    <property type="component" value="Chromosome"/>
</dbReference>
<dbReference type="Pfam" id="PF18962">
    <property type="entry name" value="Por_Secre_tail"/>
    <property type="match status" value="1"/>
</dbReference>
<dbReference type="RefSeq" id="WP_164679124.1">
    <property type="nucleotide sequence ID" value="NZ_CP049057.1"/>
</dbReference>
<dbReference type="InterPro" id="IPR028994">
    <property type="entry name" value="Integrin_alpha_N"/>
</dbReference>
<dbReference type="InterPro" id="IPR026444">
    <property type="entry name" value="Secre_tail"/>
</dbReference>
<gene>
    <name evidence="4" type="ORF">G5B37_05815</name>
</gene>
<dbReference type="KEGG" id="mgel:G5B37_05815"/>
<feature type="chain" id="PRO_5026229541" evidence="2">
    <location>
        <begin position="20"/>
        <end position="461"/>
    </location>
</feature>
<reference evidence="4 5" key="1">
    <citation type="submission" date="2020-02" db="EMBL/GenBank/DDBJ databases">
        <title>Complete genome sequence of Flavobacteriaceae bacterium.</title>
        <authorList>
            <person name="Kim S.-J."/>
            <person name="Kim Y.-S."/>
            <person name="Kim K.-H."/>
        </authorList>
    </citation>
    <scope>NUCLEOTIDE SEQUENCE [LARGE SCALE GENOMIC DNA]</scope>
    <source>
        <strain evidence="4 5">RR4-40</strain>
    </source>
</reference>
<keyword evidence="5" id="KW-1185">Reference proteome</keyword>
<dbReference type="InterPro" id="IPR013517">
    <property type="entry name" value="FG-GAP"/>
</dbReference>
<evidence type="ECO:0000256" key="2">
    <source>
        <dbReference type="SAM" id="SignalP"/>
    </source>
</evidence>
<dbReference type="NCBIfam" id="TIGR04183">
    <property type="entry name" value="Por_Secre_tail"/>
    <property type="match status" value="1"/>
</dbReference>
<dbReference type="Gene3D" id="2.130.10.130">
    <property type="entry name" value="Integrin alpha, N-terminal"/>
    <property type="match status" value="1"/>
</dbReference>
<dbReference type="Pfam" id="PF13517">
    <property type="entry name" value="FG-GAP_3"/>
    <property type="match status" value="2"/>
</dbReference>
<dbReference type="SUPFAM" id="SSF69318">
    <property type="entry name" value="Integrin alpha N-terminal domain"/>
    <property type="match status" value="1"/>
</dbReference>
<dbReference type="PANTHER" id="PTHR44103:SF1">
    <property type="entry name" value="PROPROTEIN CONVERTASE P"/>
    <property type="match status" value="1"/>
</dbReference>
<evidence type="ECO:0000313" key="4">
    <source>
        <dbReference type="EMBL" id="QIE59094.1"/>
    </source>
</evidence>